<keyword evidence="1" id="KW-0472">Membrane</keyword>
<evidence type="ECO:0000313" key="3">
    <source>
        <dbReference type="Proteomes" id="UP000799291"/>
    </source>
</evidence>
<evidence type="ECO:0000313" key="2">
    <source>
        <dbReference type="EMBL" id="KAF2688063.1"/>
    </source>
</evidence>
<keyword evidence="3" id="KW-1185">Reference proteome</keyword>
<feature type="transmembrane region" description="Helical" evidence="1">
    <location>
        <begin position="49"/>
        <end position="69"/>
    </location>
</feature>
<accession>A0A6G1JD52</accession>
<protein>
    <submittedName>
        <fullName evidence="2">Uncharacterized protein</fullName>
    </submittedName>
</protein>
<dbReference type="AlphaFoldDB" id="A0A6G1JD52"/>
<organism evidence="2 3">
    <name type="scientific">Lentithecium fluviatile CBS 122367</name>
    <dbReference type="NCBI Taxonomy" id="1168545"/>
    <lineage>
        <taxon>Eukaryota</taxon>
        <taxon>Fungi</taxon>
        <taxon>Dikarya</taxon>
        <taxon>Ascomycota</taxon>
        <taxon>Pezizomycotina</taxon>
        <taxon>Dothideomycetes</taxon>
        <taxon>Pleosporomycetidae</taxon>
        <taxon>Pleosporales</taxon>
        <taxon>Massarineae</taxon>
        <taxon>Lentitheciaceae</taxon>
        <taxon>Lentithecium</taxon>
    </lineage>
</organism>
<sequence length="111" mass="13113">MSMGWMGYGFLVMHCTIRFLHSIYRNEATSWIFYPLKSLRETYMPLWHKISYLQGTGLLLLAIFTYRRIPSNSTRRRLKACKEGAFYHHKGNEKGVCRVPFITLSWVSESE</sequence>
<gene>
    <name evidence="2" type="ORF">K458DRAFT_175098</name>
</gene>
<evidence type="ECO:0000256" key="1">
    <source>
        <dbReference type="SAM" id="Phobius"/>
    </source>
</evidence>
<keyword evidence="1" id="KW-1133">Transmembrane helix</keyword>
<proteinExistence type="predicted"/>
<reference evidence="2" key="1">
    <citation type="journal article" date="2020" name="Stud. Mycol.">
        <title>101 Dothideomycetes genomes: a test case for predicting lifestyles and emergence of pathogens.</title>
        <authorList>
            <person name="Haridas S."/>
            <person name="Albert R."/>
            <person name="Binder M."/>
            <person name="Bloem J."/>
            <person name="Labutti K."/>
            <person name="Salamov A."/>
            <person name="Andreopoulos B."/>
            <person name="Baker S."/>
            <person name="Barry K."/>
            <person name="Bills G."/>
            <person name="Bluhm B."/>
            <person name="Cannon C."/>
            <person name="Castanera R."/>
            <person name="Culley D."/>
            <person name="Daum C."/>
            <person name="Ezra D."/>
            <person name="Gonzalez J."/>
            <person name="Henrissat B."/>
            <person name="Kuo A."/>
            <person name="Liang C."/>
            <person name="Lipzen A."/>
            <person name="Lutzoni F."/>
            <person name="Magnuson J."/>
            <person name="Mondo S."/>
            <person name="Nolan M."/>
            <person name="Ohm R."/>
            <person name="Pangilinan J."/>
            <person name="Park H.-J."/>
            <person name="Ramirez L."/>
            <person name="Alfaro M."/>
            <person name="Sun H."/>
            <person name="Tritt A."/>
            <person name="Yoshinaga Y."/>
            <person name="Zwiers L.-H."/>
            <person name="Turgeon B."/>
            <person name="Goodwin S."/>
            <person name="Spatafora J."/>
            <person name="Crous P."/>
            <person name="Grigoriev I."/>
        </authorList>
    </citation>
    <scope>NUCLEOTIDE SEQUENCE</scope>
    <source>
        <strain evidence="2">CBS 122367</strain>
    </source>
</reference>
<dbReference type="Proteomes" id="UP000799291">
    <property type="component" value="Unassembled WGS sequence"/>
</dbReference>
<dbReference type="EMBL" id="MU005574">
    <property type="protein sequence ID" value="KAF2688063.1"/>
    <property type="molecule type" value="Genomic_DNA"/>
</dbReference>
<name>A0A6G1JD52_9PLEO</name>
<keyword evidence="1" id="KW-0812">Transmembrane</keyword>